<gene>
    <name evidence="3" type="ORF">DFH05DRAFT_1515800</name>
</gene>
<evidence type="ECO:0000313" key="4">
    <source>
        <dbReference type="Proteomes" id="UP001142393"/>
    </source>
</evidence>
<feature type="domain" description="HIT-type" evidence="2">
    <location>
        <begin position="12"/>
        <end position="46"/>
    </location>
</feature>
<evidence type="ECO:0000259" key="2">
    <source>
        <dbReference type="PROSITE" id="PS51083"/>
    </source>
</evidence>
<proteinExistence type="predicted"/>
<dbReference type="SUPFAM" id="SSF144232">
    <property type="entry name" value="HIT/MYND zinc finger-like"/>
    <property type="match status" value="1"/>
</dbReference>
<name>A0A9W8NQN7_9AGAR</name>
<keyword evidence="1" id="KW-0863">Zinc-finger</keyword>
<organism evidence="3 4">
    <name type="scientific">Lentinula detonsa</name>
    <dbReference type="NCBI Taxonomy" id="2804962"/>
    <lineage>
        <taxon>Eukaryota</taxon>
        <taxon>Fungi</taxon>
        <taxon>Dikarya</taxon>
        <taxon>Basidiomycota</taxon>
        <taxon>Agaricomycotina</taxon>
        <taxon>Agaricomycetes</taxon>
        <taxon>Agaricomycetidae</taxon>
        <taxon>Agaricales</taxon>
        <taxon>Marasmiineae</taxon>
        <taxon>Omphalotaceae</taxon>
        <taxon>Lentinula</taxon>
    </lineage>
</organism>
<reference evidence="3 4" key="1">
    <citation type="journal article" date="2023" name="Proc. Natl. Acad. Sci. U.S.A.">
        <title>A global phylogenomic analysis of the shiitake genus Lentinula.</title>
        <authorList>
            <person name="Sierra-Patev S."/>
            <person name="Min B."/>
            <person name="Naranjo-Ortiz M."/>
            <person name="Looney B."/>
            <person name="Konkel Z."/>
            <person name="Slot J.C."/>
            <person name="Sakamoto Y."/>
            <person name="Steenwyk J.L."/>
            <person name="Rokas A."/>
            <person name="Carro J."/>
            <person name="Camarero S."/>
            <person name="Ferreira P."/>
            <person name="Molpeceres G."/>
            <person name="Ruiz-Duenas F.J."/>
            <person name="Serrano A."/>
            <person name="Henrissat B."/>
            <person name="Drula E."/>
            <person name="Hughes K.W."/>
            <person name="Mata J.L."/>
            <person name="Ishikawa N.K."/>
            <person name="Vargas-Isla R."/>
            <person name="Ushijima S."/>
            <person name="Smith C.A."/>
            <person name="Donoghue J."/>
            <person name="Ahrendt S."/>
            <person name="Andreopoulos W."/>
            <person name="He G."/>
            <person name="LaButti K."/>
            <person name="Lipzen A."/>
            <person name="Ng V."/>
            <person name="Riley R."/>
            <person name="Sandor L."/>
            <person name="Barry K."/>
            <person name="Martinez A.T."/>
            <person name="Xiao Y."/>
            <person name="Gibbons J.G."/>
            <person name="Terashima K."/>
            <person name="Grigoriev I.V."/>
            <person name="Hibbett D."/>
        </authorList>
    </citation>
    <scope>NUCLEOTIDE SEQUENCE [LARGE SCALE GENOMIC DNA]</scope>
    <source>
        <strain evidence="3 4">TFB7810</strain>
    </source>
</reference>
<keyword evidence="1" id="KW-0862">Zinc</keyword>
<dbReference type="InterPro" id="IPR007529">
    <property type="entry name" value="Znf_HIT"/>
</dbReference>
<keyword evidence="4" id="KW-1185">Reference proteome</keyword>
<dbReference type="Gene3D" id="3.30.60.190">
    <property type="match status" value="1"/>
</dbReference>
<accession>A0A9W8NQN7</accession>
<dbReference type="CDD" id="cd23024">
    <property type="entry name" value="zf-HIT_ZNHIT2-3"/>
    <property type="match status" value="1"/>
</dbReference>
<dbReference type="AlphaFoldDB" id="A0A9W8NQN7"/>
<evidence type="ECO:0000256" key="1">
    <source>
        <dbReference type="PROSITE-ProRule" id="PRU00453"/>
    </source>
</evidence>
<dbReference type="GO" id="GO:0008270">
    <property type="term" value="F:zinc ion binding"/>
    <property type="evidence" value="ECO:0007669"/>
    <property type="project" value="UniProtKB-UniRule"/>
</dbReference>
<dbReference type="Pfam" id="PF04438">
    <property type="entry name" value="zf-HIT"/>
    <property type="match status" value="1"/>
</dbReference>
<dbReference type="PROSITE" id="PS51083">
    <property type="entry name" value="ZF_HIT"/>
    <property type="match status" value="1"/>
</dbReference>
<dbReference type="Proteomes" id="UP001142393">
    <property type="component" value="Unassembled WGS sequence"/>
</dbReference>
<evidence type="ECO:0000313" key="3">
    <source>
        <dbReference type="EMBL" id="KAJ3738914.1"/>
    </source>
</evidence>
<keyword evidence="1" id="KW-0479">Metal-binding</keyword>
<dbReference type="EMBL" id="JANVFU010000021">
    <property type="protein sequence ID" value="KAJ3738914.1"/>
    <property type="molecule type" value="Genomic_DNA"/>
</dbReference>
<comment type="caution">
    <text evidence="3">The sequence shown here is derived from an EMBL/GenBank/DDBJ whole genome shotgun (WGS) entry which is preliminary data.</text>
</comment>
<sequence>MNFHSRRQQAICYVCDEAESRYFCSTCSLPYCSVTCYKKHKAPEQCCSDGMKTSASPLNPNSPPAVTEVLFSSTAGNLYPTLGDVSQQGGNHYSVDTSVLAATPLKPLTSLKWPYIADEEPIYPDPLERNDPKPLRMRHYEAIATSQEVRKALFIPSVVPGQPDKPNVALRTLLLSIDKQSGFEREQAIQHALGVEDRRSNVNCRQGDTITIGPSLALCTLAEAIKVAVQEKADANGLIDWD</sequence>
<protein>
    <recommendedName>
        <fullName evidence="2">HIT-type domain-containing protein</fullName>
    </recommendedName>
</protein>